<comment type="caution">
    <text evidence="3">The sequence shown here is derived from an EMBL/GenBank/DDBJ whole genome shotgun (WGS) entry which is preliminary data.</text>
</comment>
<name>A0A8H7NE98_BIOOC</name>
<dbReference type="InterPro" id="IPR001810">
    <property type="entry name" value="F-box_dom"/>
</dbReference>
<dbReference type="SUPFAM" id="SSF81383">
    <property type="entry name" value="F-box domain"/>
    <property type="match status" value="1"/>
</dbReference>
<dbReference type="Pfam" id="PF14420">
    <property type="entry name" value="Clr5"/>
    <property type="match status" value="1"/>
</dbReference>
<feature type="region of interest" description="Disordered" evidence="1">
    <location>
        <begin position="606"/>
        <end position="626"/>
    </location>
</feature>
<dbReference type="InterPro" id="IPR025676">
    <property type="entry name" value="Clr5_dom"/>
</dbReference>
<proteinExistence type="predicted"/>
<dbReference type="InterPro" id="IPR036047">
    <property type="entry name" value="F-box-like_dom_sf"/>
</dbReference>
<evidence type="ECO:0000313" key="4">
    <source>
        <dbReference type="Proteomes" id="UP000616885"/>
    </source>
</evidence>
<evidence type="ECO:0000256" key="1">
    <source>
        <dbReference type="SAM" id="MobiDB-lite"/>
    </source>
</evidence>
<accession>A0A8H7NE98</accession>
<dbReference type="AlphaFoldDB" id="A0A8H7NE98"/>
<organism evidence="3 4">
    <name type="scientific">Bionectria ochroleuca</name>
    <name type="common">Gliocladium roseum</name>
    <dbReference type="NCBI Taxonomy" id="29856"/>
    <lineage>
        <taxon>Eukaryota</taxon>
        <taxon>Fungi</taxon>
        <taxon>Dikarya</taxon>
        <taxon>Ascomycota</taxon>
        <taxon>Pezizomycotina</taxon>
        <taxon>Sordariomycetes</taxon>
        <taxon>Hypocreomycetidae</taxon>
        <taxon>Hypocreales</taxon>
        <taxon>Bionectriaceae</taxon>
        <taxon>Clonostachys</taxon>
    </lineage>
</organism>
<dbReference type="PROSITE" id="PS50181">
    <property type="entry name" value="FBOX"/>
    <property type="match status" value="1"/>
</dbReference>
<protein>
    <recommendedName>
        <fullName evidence="2">F-box domain-containing protein</fullName>
    </recommendedName>
</protein>
<feature type="compositionally biased region" description="Basic and acidic residues" evidence="1">
    <location>
        <begin position="606"/>
        <end position="619"/>
    </location>
</feature>
<dbReference type="Proteomes" id="UP000616885">
    <property type="component" value="Unassembled WGS sequence"/>
</dbReference>
<evidence type="ECO:0000259" key="2">
    <source>
        <dbReference type="PROSITE" id="PS50181"/>
    </source>
</evidence>
<gene>
    <name evidence="3" type="ORF">IM811_013012</name>
</gene>
<evidence type="ECO:0000313" key="3">
    <source>
        <dbReference type="EMBL" id="KAF9754254.1"/>
    </source>
</evidence>
<feature type="domain" description="F-box" evidence="2">
    <location>
        <begin position="21"/>
        <end position="69"/>
    </location>
</feature>
<reference evidence="3" key="1">
    <citation type="submission" date="2020-10" db="EMBL/GenBank/DDBJ databases">
        <title>High-Quality Genome Resource of Clonostachys rosea strain S41 by Oxford Nanopore Long-Read Sequencing.</title>
        <authorList>
            <person name="Wang H."/>
        </authorList>
    </citation>
    <scope>NUCLEOTIDE SEQUENCE</scope>
    <source>
        <strain evidence="3">S41</strain>
    </source>
</reference>
<dbReference type="EMBL" id="JADCTT010000004">
    <property type="protein sequence ID" value="KAF9754254.1"/>
    <property type="molecule type" value="Genomic_DNA"/>
</dbReference>
<sequence>MQKKRQWPRTIRAPTEKPTTALRLKALPLEIVQKIIPFLDPIALISLSQTGKYFRCMISPGRAEFVDRLLALECLDEYGGSASIIHAGVCPRPASSAEWETIRWACTSCMRLLPHTYFENHAILRFGYRKPIPGTPAAETANKWRISLRGKIRGGKAIKHVPPLELNQRRRGQRKKDDWIHPANVSRYLDRLQEVGIHVETIAGEDSPTLKAKQAAMEQVLETLQLHRWGFKRHLRKCNACRYRAGHLYQHPTRPVSVPYLQRSRQVLYAGMLERYFPQYWTVLNHQRPQLPQNRTMEVWPTDCYARFEWSDYFDSLECNHCVAKTQGYEALGRVLLKWINDLVSNEDRFYNDVVYEGFVEVRASLARLTCNGHTESEQRGQLETMFEITPEGKADYLTRDNARELLMRHHEGIKTTWEDLLSHDSGFALKFGGDSLETGWVRKLPTYQAPIIGDPNHLAPFRNTRRLAHEQWKAKCLVITDLYVRRQMTLKEVMKWLENNYGLLHSSSISESQSKARIRKWNPARKNISQHQLTRDEESSLSLQLTIIPSDIGRKRMRIGGLGYNYLIEANLQRGQVKDDGSLCLHGAYGMTATFDRLRTEGVNQHKNDGTATPRDDGFTPTRPLPKRAERCLTGSFWPHKHKFLTIRFRGLAHNQAGV</sequence>